<feature type="region of interest" description="Disordered" evidence="1">
    <location>
        <begin position="23"/>
        <end position="50"/>
    </location>
</feature>
<dbReference type="OrthoDB" id="10539689at2759"/>
<dbReference type="KEGG" id="act:ACLA_030290"/>
<feature type="compositionally biased region" description="Polar residues" evidence="1">
    <location>
        <begin position="25"/>
        <end position="34"/>
    </location>
</feature>
<feature type="signal peptide" evidence="2">
    <location>
        <begin position="1"/>
        <end position="19"/>
    </location>
</feature>
<accession>A1CRM5</accession>
<dbReference type="HOGENOM" id="CLU_1786439_0_0_1"/>
<dbReference type="Proteomes" id="UP000006701">
    <property type="component" value="Unassembled WGS sequence"/>
</dbReference>
<dbReference type="RefSeq" id="XP_001269722.1">
    <property type="nucleotide sequence ID" value="XM_001269721.1"/>
</dbReference>
<evidence type="ECO:0000256" key="2">
    <source>
        <dbReference type="SAM" id="SignalP"/>
    </source>
</evidence>
<reference evidence="3 4" key="1">
    <citation type="journal article" date="2008" name="PLoS Genet.">
        <title>Genomic islands in the pathogenic filamentous fungus Aspergillus fumigatus.</title>
        <authorList>
            <person name="Fedorova N.D."/>
            <person name="Khaldi N."/>
            <person name="Joardar V.S."/>
            <person name="Maiti R."/>
            <person name="Amedeo P."/>
            <person name="Anderson M.J."/>
            <person name="Crabtree J."/>
            <person name="Silva J.C."/>
            <person name="Badger J.H."/>
            <person name="Albarraq A."/>
            <person name="Angiuoli S."/>
            <person name="Bussey H."/>
            <person name="Bowyer P."/>
            <person name="Cotty P.J."/>
            <person name="Dyer P.S."/>
            <person name="Egan A."/>
            <person name="Galens K."/>
            <person name="Fraser-Liggett C.M."/>
            <person name="Haas B.J."/>
            <person name="Inman J.M."/>
            <person name="Kent R."/>
            <person name="Lemieux S."/>
            <person name="Malavazi I."/>
            <person name="Orvis J."/>
            <person name="Roemer T."/>
            <person name="Ronning C.M."/>
            <person name="Sundaram J.P."/>
            <person name="Sutton G."/>
            <person name="Turner G."/>
            <person name="Venter J.C."/>
            <person name="White O.R."/>
            <person name="Whitty B.R."/>
            <person name="Youngman P."/>
            <person name="Wolfe K.H."/>
            <person name="Goldman G.H."/>
            <person name="Wortman J.R."/>
            <person name="Jiang B."/>
            <person name="Denning D.W."/>
            <person name="Nierman W.C."/>
        </authorList>
    </citation>
    <scope>NUCLEOTIDE SEQUENCE [LARGE SCALE GENOMIC DNA]</scope>
    <source>
        <strain evidence="4">ATCC 1007 / CBS 513.65 / DSM 816 / NCTC 3887 / NRRL 1</strain>
    </source>
</reference>
<keyword evidence="2" id="KW-0732">Signal</keyword>
<evidence type="ECO:0000313" key="4">
    <source>
        <dbReference type="Proteomes" id="UP000006701"/>
    </source>
</evidence>
<feature type="region of interest" description="Disordered" evidence="1">
    <location>
        <begin position="110"/>
        <end position="145"/>
    </location>
</feature>
<protein>
    <submittedName>
        <fullName evidence="3">Uncharacterized protein</fullName>
    </submittedName>
</protein>
<organism evidence="3 4">
    <name type="scientific">Aspergillus clavatus (strain ATCC 1007 / CBS 513.65 / DSM 816 / NCTC 3887 / NRRL 1 / QM 1276 / 107)</name>
    <dbReference type="NCBI Taxonomy" id="344612"/>
    <lineage>
        <taxon>Eukaryota</taxon>
        <taxon>Fungi</taxon>
        <taxon>Dikarya</taxon>
        <taxon>Ascomycota</taxon>
        <taxon>Pezizomycotina</taxon>
        <taxon>Eurotiomycetes</taxon>
        <taxon>Eurotiomycetidae</taxon>
        <taxon>Eurotiales</taxon>
        <taxon>Aspergillaceae</taxon>
        <taxon>Aspergillus</taxon>
        <taxon>Aspergillus subgen. Fumigati</taxon>
    </lineage>
</organism>
<evidence type="ECO:0000256" key="1">
    <source>
        <dbReference type="SAM" id="MobiDB-lite"/>
    </source>
</evidence>
<feature type="compositionally biased region" description="Low complexity" evidence="1">
    <location>
        <begin position="127"/>
        <end position="145"/>
    </location>
</feature>
<evidence type="ECO:0000313" key="3">
    <source>
        <dbReference type="EMBL" id="EAW08296.1"/>
    </source>
</evidence>
<proteinExistence type="predicted"/>
<keyword evidence="4" id="KW-1185">Reference proteome</keyword>
<sequence length="145" mass="15498">MWQYSVVLTWLLAAESVHSLPKSLDATSSSSLRTQYPPAPTPEARLLEPETHGFYPTSLEREGRLSEQPFPTGFGLEHLLDPLLHPFEDSEDSVDLLDWVLSGLQPQASDIAIEAPGPSTASPPLTSPNSHGASTSSGSSTTGES</sequence>
<dbReference type="EMBL" id="DS027059">
    <property type="protein sequence ID" value="EAW08296.1"/>
    <property type="molecule type" value="Genomic_DNA"/>
</dbReference>
<gene>
    <name evidence="3" type="ORF">ACLA_030290</name>
</gene>
<dbReference type="GeneID" id="4702010"/>
<dbReference type="VEuPathDB" id="FungiDB:ACLA_030290"/>
<dbReference type="AlphaFoldDB" id="A1CRM5"/>
<name>A1CRM5_ASPCL</name>
<feature type="chain" id="PRO_5002633812" evidence="2">
    <location>
        <begin position="20"/>
        <end position="145"/>
    </location>
</feature>